<accession>A0A1L9SGF9</accession>
<evidence type="ECO:0000256" key="2">
    <source>
        <dbReference type="SAM" id="MobiDB-lite"/>
    </source>
</evidence>
<dbReference type="OrthoDB" id="4187489at2759"/>
<feature type="compositionally biased region" description="Polar residues" evidence="2">
    <location>
        <begin position="420"/>
        <end position="447"/>
    </location>
</feature>
<evidence type="ECO:0000256" key="1">
    <source>
        <dbReference type="SAM" id="Coils"/>
    </source>
</evidence>
<sequence>MDLSALTRPAILCQCSRCSSSLAALENEWAKLSNSYSFVTGWLSLDLNRVSISLQKKQVPQSSDLSLLRGRILQEVTCKLCQQKLGVLCLLDSGPNIFWKLGKVSFREIVTMRTVEPIFKAGSPEQFLYPQSTGPSGALVPLRSLDMQDSNISVEQQIQHQGASINHISSSVSNLHDTMSELKHAFTALRLELNGPGSRSSTEMESTNIDFDMIATVLRELKSKSEEIERLKLEIEALKLKNRVMEEQAGKIPSAMRGLLPEMQGHGLLQATRKRGRQDSLLGGRTHQIMDSFDDSDEVLDDLSVADYPSQPIRIPLKEPATGSTMTDSTSMGRSRSGSAALRIEISQSRDVSRRLDRGTPQTQRDHSEQPTAKRPRLDDAADVSYGAAAPEKRRPGRPRKSFSQAPRPVVVQTPKATPLSEQTGNTNASTSKSYSSVANETPNTPLNAKGQGPGRPRSLRGRRKQSVSSLASRAFEDGEDTAPEQQQPEQQQTEQREPEQIQLEQQQPEQTSTETNPPNLTLPDQNPLDTTTSPSTLPSGPSVGVSNIATLQNESLPVPQAIEPPPSQKMENVENETVREKRKAQINARDLLAKLAMQREEAMEMEEAR</sequence>
<reference evidence="4" key="1">
    <citation type="journal article" date="2017" name="Genome Biol.">
        <title>Comparative genomics reveals high biological diversity and specific adaptations in the industrially and medically important fungal genus Aspergillus.</title>
        <authorList>
            <person name="de Vries R.P."/>
            <person name="Riley R."/>
            <person name="Wiebenga A."/>
            <person name="Aguilar-Osorio G."/>
            <person name="Amillis S."/>
            <person name="Uchima C.A."/>
            <person name="Anderluh G."/>
            <person name="Asadollahi M."/>
            <person name="Askin M."/>
            <person name="Barry K."/>
            <person name="Battaglia E."/>
            <person name="Bayram O."/>
            <person name="Benocci T."/>
            <person name="Braus-Stromeyer S.A."/>
            <person name="Caldana C."/>
            <person name="Canovas D."/>
            <person name="Cerqueira G.C."/>
            <person name="Chen F."/>
            <person name="Chen W."/>
            <person name="Choi C."/>
            <person name="Clum A."/>
            <person name="Dos Santos R.A."/>
            <person name="Damasio A.R."/>
            <person name="Diallinas G."/>
            <person name="Emri T."/>
            <person name="Fekete E."/>
            <person name="Flipphi M."/>
            <person name="Freyberg S."/>
            <person name="Gallo A."/>
            <person name="Gournas C."/>
            <person name="Habgood R."/>
            <person name="Hainaut M."/>
            <person name="Harispe M.L."/>
            <person name="Henrissat B."/>
            <person name="Hilden K.S."/>
            <person name="Hope R."/>
            <person name="Hossain A."/>
            <person name="Karabika E."/>
            <person name="Karaffa L."/>
            <person name="Karanyi Z."/>
            <person name="Krasevec N."/>
            <person name="Kuo A."/>
            <person name="Kusch H."/>
            <person name="LaButti K."/>
            <person name="Lagendijk E.L."/>
            <person name="Lapidus A."/>
            <person name="Levasseur A."/>
            <person name="Lindquist E."/>
            <person name="Lipzen A."/>
            <person name="Logrieco A.F."/>
            <person name="MacCabe A."/>
            <person name="Maekelae M.R."/>
            <person name="Malavazi I."/>
            <person name="Melin P."/>
            <person name="Meyer V."/>
            <person name="Mielnichuk N."/>
            <person name="Miskei M."/>
            <person name="Molnar A.P."/>
            <person name="Mule G."/>
            <person name="Ngan C.Y."/>
            <person name="Orejas M."/>
            <person name="Orosz E."/>
            <person name="Ouedraogo J.P."/>
            <person name="Overkamp K.M."/>
            <person name="Park H.-S."/>
            <person name="Perrone G."/>
            <person name="Piumi F."/>
            <person name="Punt P.J."/>
            <person name="Ram A.F."/>
            <person name="Ramon A."/>
            <person name="Rauscher S."/>
            <person name="Record E."/>
            <person name="Riano-Pachon D.M."/>
            <person name="Robert V."/>
            <person name="Roehrig J."/>
            <person name="Ruller R."/>
            <person name="Salamov A."/>
            <person name="Salih N.S."/>
            <person name="Samson R.A."/>
            <person name="Sandor E."/>
            <person name="Sanguinetti M."/>
            <person name="Schuetze T."/>
            <person name="Sepcic K."/>
            <person name="Shelest E."/>
            <person name="Sherlock G."/>
            <person name="Sophianopoulou V."/>
            <person name="Squina F.M."/>
            <person name="Sun H."/>
            <person name="Susca A."/>
            <person name="Todd R.B."/>
            <person name="Tsang A."/>
            <person name="Unkles S.E."/>
            <person name="van de Wiele N."/>
            <person name="van Rossen-Uffink D."/>
            <person name="Oliveira J.V."/>
            <person name="Vesth T.C."/>
            <person name="Visser J."/>
            <person name="Yu J.-H."/>
            <person name="Zhou M."/>
            <person name="Andersen M.R."/>
            <person name="Archer D.B."/>
            <person name="Baker S.E."/>
            <person name="Benoit I."/>
            <person name="Brakhage A.A."/>
            <person name="Braus G.H."/>
            <person name="Fischer R."/>
            <person name="Frisvad J.C."/>
            <person name="Goldman G.H."/>
            <person name="Houbraken J."/>
            <person name="Oakley B."/>
            <person name="Pocsi I."/>
            <person name="Scazzocchio C."/>
            <person name="Seiboth B."/>
            <person name="vanKuyk P.A."/>
            <person name="Wortman J."/>
            <person name="Dyer P.S."/>
            <person name="Grigoriev I.V."/>
        </authorList>
    </citation>
    <scope>NUCLEOTIDE SEQUENCE [LARGE SCALE GENOMIC DNA]</scope>
    <source>
        <strain evidence="4">CBS 506.65</strain>
    </source>
</reference>
<dbReference type="GeneID" id="34614119"/>
<organism evidence="3 4">
    <name type="scientific">Penicilliopsis zonata CBS 506.65</name>
    <dbReference type="NCBI Taxonomy" id="1073090"/>
    <lineage>
        <taxon>Eukaryota</taxon>
        <taxon>Fungi</taxon>
        <taxon>Dikarya</taxon>
        <taxon>Ascomycota</taxon>
        <taxon>Pezizomycotina</taxon>
        <taxon>Eurotiomycetes</taxon>
        <taxon>Eurotiomycetidae</taxon>
        <taxon>Eurotiales</taxon>
        <taxon>Aspergillaceae</taxon>
        <taxon>Penicilliopsis</taxon>
    </lineage>
</organism>
<gene>
    <name evidence="3" type="ORF">ASPZODRAFT_2072749</name>
</gene>
<feature type="coiled-coil region" evidence="1">
    <location>
        <begin position="214"/>
        <end position="248"/>
    </location>
</feature>
<feature type="compositionally biased region" description="Low complexity" evidence="2">
    <location>
        <begin position="501"/>
        <end position="519"/>
    </location>
</feature>
<evidence type="ECO:0008006" key="5">
    <source>
        <dbReference type="Google" id="ProtNLM"/>
    </source>
</evidence>
<keyword evidence="1" id="KW-0175">Coiled coil</keyword>
<dbReference type="Proteomes" id="UP000184188">
    <property type="component" value="Unassembled WGS sequence"/>
</dbReference>
<proteinExistence type="predicted"/>
<feature type="compositionally biased region" description="Low complexity" evidence="2">
    <location>
        <begin position="322"/>
        <end position="339"/>
    </location>
</feature>
<name>A0A1L9SGF9_9EURO</name>
<dbReference type="AlphaFoldDB" id="A0A1L9SGF9"/>
<evidence type="ECO:0000313" key="4">
    <source>
        <dbReference type="Proteomes" id="UP000184188"/>
    </source>
</evidence>
<protein>
    <recommendedName>
        <fullName evidence="5">Mis18 domain-containing protein</fullName>
    </recommendedName>
</protein>
<keyword evidence="4" id="KW-1185">Reference proteome</keyword>
<evidence type="ECO:0000313" key="3">
    <source>
        <dbReference type="EMBL" id="OJJ46203.1"/>
    </source>
</evidence>
<feature type="compositionally biased region" description="Basic and acidic residues" evidence="2">
    <location>
        <begin position="351"/>
        <end position="369"/>
    </location>
</feature>
<feature type="compositionally biased region" description="Low complexity" evidence="2">
    <location>
        <begin position="484"/>
        <end position="494"/>
    </location>
</feature>
<dbReference type="RefSeq" id="XP_022580713.1">
    <property type="nucleotide sequence ID" value="XM_022727655.1"/>
</dbReference>
<dbReference type="EMBL" id="KV878343">
    <property type="protein sequence ID" value="OJJ46203.1"/>
    <property type="molecule type" value="Genomic_DNA"/>
</dbReference>
<feature type="region of interest" description="Disordered" evidence="2">
    <location>
        <begin position="313"/>
        <end position="586"/>
    </location>
</feature>
<dbReference type="VEuPathDB" id="FungiDB:ASPZODRAFT_2072749"/>
<feature type="compositionally biased region" description="Low complexity" evidence="2">
    <location>
        <begin position="528"/>
        <end position="547"/>
    </location>
</feature>